<keyword evidence="2" id="KW-0175">Coiled coil</keyword>
<evidence type="ECO:0000256" key="1">
    <source>
        <dbReference type="ARBA" id="ARBA00004196"/>
    </source>
</evidence>
<feature type="region of interest" description="Disordered" evidence="3">
    <location>
        <begin position="1"/>
        <end position="53"/>
    </location>
</feature>
<sequence>MSAPITLPPTPNGAADADRPAPPASVLTRPVGGAVSGGAAPGGAAGHGEGVDRRRAKRLVTPRRALAALAVLAVSALAAWALWGRPEGQTLRVDADRLTVAAVEDGPFQEYVAVTGTAQPLRTVLLDAVEGGQVVRRHVEEGDTVAAGQVLFTLRNDDLALEVMGSESQLEEQAAALRQNRLQMDQSALDLEQQLAQLDYDITRLERDEARVSGLVDRDAAPRKDLLAIQDELAYTRRRRALTARGAEQQEAQHRVQTRDMAASVGRLRENLALVRRSSTNLTVRAPVAGQVSGLQAEIGELKNRGDRLGQVDVLDASKVRALIDEHYLPRVAPGQRATATVGGAEYTLAVRAVYPEVTDGRFEAELVFAGPAPPDLRRGQSVRLRLELGDPERARLLERGGFYGDTGGQWVFVLSPDGREAVRRPVELGRQTPRHFEVLGGLERGDRVVVSSYAAFGDADRLVVE</sequence>
<accession>A0ABU3BTC6</accession>
<dbReference type="Pfam" id="PF25917">
    <property type="entry name" value="BSH_RND"/>
    <property type="match status" value="1"/>
</dbReference>
<evidence type="ECO:0000256" key="2">
    <source>
        <dbReference type="ARBA" id="ARBA00023054"/>
    </source>
</evidence>
<name>A0ABU3BTC6_9BACT</name>
<proteinExistence type="predicted"/>
<dbReference type="EMBL" id="JAVRHT010000031">
    <property type="protein sequence ID" value="MDT0632549.1"/>
    <property type="molecule type" value="Genomic_DNA"/>
</dbReference>
<dbReference type="InterPro" id="IPR058625">
    <property type="entry name" value="MdtA-like_BSH"/>
</dbReference>
<evidence type="ECO:0000256" key="4">
    <source>
        <dbReference type="SAM" id="Phobius"/>
    </source>
</evidence>
<dbReference type="PANTHER" id="PTHR32347:SF23">
    <property type="entry name" value="BLL5650 PROTEIN"/>
    <property type="match status" value="1"/>
</dbReference>
<evidence type="ECO:0000256" key="3">
    <source>
        <dbReference type="SAM" id="MobiDB-lite"/>
    </source>
</evidence>
<keyword evidence="4" id="KW-0472">Membrane</keyword>
<dbReference type="Gene3D" id="2.40.420.20">
    <property type="match status" value="1"/>
</dbReference>
<dbReference type="Gene3D" id="2.40.50.100">
    <property type="match status" value="1"/>
</dbReference>
<gene>
    <name evidence="6" type="ORF">RM540_12385</name>
</gene>
<dbReference type="SUPFAM" id="SSF111369">
    <property type="entry name" value="HlyD-like secretion proteins"/>
    <property type="match status" value="1"/>
</dbReference>
<keyword evidence="4" id="KW-1133">Transmembrane helix</keyword>
<feature type="compositionally biased region" description="Gly residues" evidence="3">
    <location>
        <begin position="34"/>
        <end position="48"/>
    </location>
</feature>
<dbReference type="Proteomes" id="UP001267426">
    <property type="component" value="Unassembled WGS sequence"/>
</dbReference>
<feature type="transmembrane region" description="Helical" evidence="4">
    <location>
        <begin position="65"/>
        <end position="83"/>
    </location>
</feature>
<keyword evidence="4" id="KW-0812">Transmembrane</keyword>
<dbReference type="RefSeq" id="WP_311664536.1">
    <property type="nucleotide sequence ID" value="NZ_JAVRHT010000031.1"/>
</dbReference>
<organism evidence="6 7">
    <name type="scientific">Rubrivirga litoralis</name>
    <dbReference type="NCBI Taxonomy" id="3075598"/>
    <lineage>
        <taxon>Bacteria</taxon>
        <taxon>Pseudomonadati</taxon>
        <taxon>Rhodothermota</taxon>
        <taxon>Rhodothermia</taxon>
        <taxon>Rhodothermales</taxon>
        <taxon>Rubricoccaceae</taxon>
        <taxon>Rubrivirga</taxon>
    </lineage>
</organism>
<evidence type="ECO:0000313" key="6">
    <source>
        <dbReference type="EMBL" id="MDT0632549.1"/>
    </source>
</evidence>
<keyword evidence="7" id="KW-1185">Reference proteome</keyword>
<dbReference type="PANTHER" id="PTHR32347">
    <property type="entry name" value="EFFLUX SYSTEM COMPONENT YKNX-RELATED"/>
    <property type="match status" value="1"/>
</dbReference>
<comment type="caution">
    <text evidence="6">The sequence shown here is derived from an EMBL/GenBank/DDBJ whole genome shotgun (WGS) entry which is preliminary data.</text>
</comment>
<feature type="compositionally biased region" description="Pro residues" evidence="3">
    <location>
        <begin position="1"/>
        <end position="11"/>
    </location>
</feature>
<evidence type="ECO:0000313" key="7">
    <source>
        <dbReference type="Proteomes" id="UP001267426"/>
    </source>
</evidence>
<comment type="subcellular location">
    <subcellularLocation>
        <location evidence="1">Cell envelope</location>
    </subcellularLocation>
</comment>
<dbReference type="Gene3D" id="2.40.30.170">
    <property type="match status" value="1"/>
</dbReference>
<dbReference type="InterPro" id="IPR050465">
    <property type="entry name" value="UPF0194_transport"/>
</dbReference>
<protein>
    <submittedName>
        <fullName evidence="6">HlyD family efflux transporter periplasmic adaptor subunit</fullName>
    </submittedName>
</protein>
<evidence type="ECO:0000259" key="5">
    <source>
        <dbReference type="Pfam" id="PF25917"/>
    </source>
</evidence>
<reference evidence="6 7" key="1">
    <citation type="submission" date="2023-09" db="EMBL/GenBank/DDBJ databases">
        <authorList>
            <person name="Rey-Velasco X."/>
        </authorList>
    </citation>
    <scope>NUCLEOTIDE SEQUENCE [LARGE SCALE GENOMIC DNA]</scope>
    <source>
        <strain evidence="6 7">F394</strain>
    </source>
</reference>
<feature type="domain" description="Multidrug resistance protein MdtA-like barrel-sandwich hybrid" evidence="5">
    <location>
        <begin position="131"/>
        <end position="309"/>
    </location>
</feature>